<accession>A0A8J4PYW0</accession>
<proteinExistence type="predicted"/>
<comment type="caution">
    <text evidence="4">The sequence shown here is derived from an EMBL/GenBank/DDBJ whole genome shotgun (WGS) entry which is preliminary data.</text>
</comment>
<dbReference type="InterPro" id="IPR002909">
    <property type="entry name" value="IPT_dom"/>
</dbReference>
<dbReference type="Pfam" id="PF01833">
    <property type="entry name" value="TIG"/>
    <property type="match status" value="2"/>
</dbReference>
<dbReference type="CDD" id="cd00055">
    <property type="entry name" value="EGF_Lam"/>
    <property type="match status" value="1"/>
</dbReference>
<feature type="region of interest" description="Disordered" evidence="1">
    <location>
        <begin position="1040"/>
        <end position="1072"/>
    </location>
</feature>
<dbReference type="Gene3D" id="3.80.10.10">
    <property type="entry name" value="Ribonuclease Inhibitor"/>
    <property type="match status" value="3"/>
</dbReference>
<dbReference type="InterPro" id="IPR001611">
    <property type="entry name" value="Leu-rich_rpt"/>
</dbReference>
<dbReference type="InterPro" id="IPR052595">
    <property type="entry name" value="LRRC69/RLP"/>
</dbReference>
<dbReference type="Gene3D" id="2.60.40.10">
    <property type="entry name" value="Immunoglobulins"/>
    <property type="match status" value="3"/>
</dbReference>
<dbReference type="CDD" id="cd00603">
    <property type="entry name" value="IPT_PCSR"/>
    <property type="match status" value="1"/>
</dbReference>
<dbReference type="InterPro" id="IPR000742">
    <property type="entry name" value="EGF"/>
</dbReference>
<sequence length="1090" mass="122940">MIIYSNNKCITQAGNTRQHFILLRIYYDTQGSTDWINNTGWKAYTETLVSSDNYVSYSMNSINPLTGTLPYYLWEEYFQAIDKNKTLNDIISSKLKSKNIDICNLYGITCSDTLDLVKIDLSNNNLTGQITSQLSFLDTLEYLNFSNNRLDGPLPTGLFSLESLKYLDLSHNQITCDPFPPVNSPNLISINLSYNKLKGYFSLSWKSPMLEYLNLSFNQLSGTIPNPLFKQGKLRKVDLSNNKLIGFVPLLSKGIISHLNISHNQLIGSLYINSLWKTGYLEVLDIQDNEFTGYLPQTILDYAPFKYINLLGNELLGTIPSSIVCDARITILTNLAPSHCTPFITKVSTIDPLGGNVTISGVDFGMRDPIVVKFSDGTICEKPIVTRPNSVIRCKNPPGRHGKDIYVTVFNQTTKLDLDYHVPVVESISRVPIGVGGKVTISGKHLTSFEYAKVQIEDFIANDTVVSDTSLIFTIPPNANISIPATLNVVIDGLQANVSDISFYYTSVYNPDIRVSSPQSYTDHIYVYCTTLPMKDLAEIRINSKPCLNMRIINESSAVCVPPQNSYGSNNKVGLVFPNMAPQYTKTLSYPAPIIDHIPGLSMTSGGILTIYGRNLKAKRNQISVTIGNITCCPLNDEPDDYILCYYPAVDKENIIYNQPAEISVQNQTVVLKHAYTNTDSVCEDQCIQHSTARCRGGRCECLPNFTGPLCERDIPDTTIEPYPDAPGFKYHYPEYISDYVFTVQLHRIELIENDEILDTSGLQWTMEKTNTTDTIYTAKHNDILINVRLFRPPKHIIMFYGGEEVEVPRNNGRFIVDLKNENNLSSANYSLNMHFWASTIQDPNYICPPAADVRISSLNSWVTIGISDIVLYHRITQRIDLDGLVFPMNSKIISSNSNDRNTKILYSSSQFQKHLNFQCDFSTLMAKNEVLSKKDGGCYTDTNRSFPDRGTIVFVIILSIIFFMTIVIAYCSHLESRKRKKYIKAFEKKEEHIPFLATPSLFNQPYFNILEDKIEPIDLYPLHRSKSISLNQDSDYNSDYIYENNSNNNDNNNYNNSNRNPMHDGAGDLSEFGTTLSNSYSSNISHNHQ</sequence>
<dbReference type="InterPro" id="IPR014756">
    <property type="entry name" value="Ig_E-set"/>
</dbReference>
<feature type="domain" description="EGF-like" evidence="3">
    <location>
        <begin position="700"/>
        <end position="711"/>
    </location>
</feature>
<dbReference type="InterPro" id="IPR013783">
    <property type="entry name" value="Ig-like_fold"/>
</dbReference>
<feature type="transmembrane region" description="Helical" evidence="2">
    <location>
        <begin position="953"/>
        <end position="972"/>
    </location>
</feature>
<dbReference type="InterPro" id="IPR002049">
    <property type="entry name" value="LE_dom"/>
</dbReference>
<dbReference type="OrthoDB" id="20420at2759"/>
<dbReference type="Pfam" id="PF00560">
    <property type="entry name" value="LRR_1"/>
    <property type="match status" value="1"/>
</dbReference>
<keyword evidence="2" id="KW-1133">Transmembrane helix</keyword>
<dbReference type="CDD" id="cd00102">
    <property type="entry name" value="IPT"/>
    <property type="match status" value="2"/>
</dbReference>
<keyword evidence="2" id="KW-0472">Membrane</keyword>
<dbReference type="PRINTS" id="PR00019">
    <property type="entry name" value="LEURICHRPT"/>
</dbReference>
<dbReference type="SUPFAM" id="SSF81296">
    <property type="entry name" value="E set domains"/>
    <property type="match status" value="3"/>
</dbReference>
<organism evidence="4 5">
    <name type="scientific">Polysphondylium violaceum</name>
    <dbReference type="NCBI Taxonomy" id="133409"/>
    <lineage>
        <taxon>Eukaryota</taxon>
        <taxon>Amoebozoa</taxon>
        <taxon>Evosea</taxon>
        <taxon>Eumycetozoa</taxon>
        <taxon>Dictyostelia</taxon>
        <taxon>Dictyosteliales</taxon>
        <taxon>Dictyosteliaceae</taxon>
        <taxon>Polysphondylium</taxon>
    </lineage>
</organism>
<evidence type="ECO:0000256" key="2">
    <source>
        <dbReference type="SAM" id="Phobius"/>
    </source>
</evidence>
<keyword evidence="2" id="KW-0812">Transmembrane</keyword>
<dbReference type="SUPFAM" id="SSF52058">
    <property type="entry name" value="L domain-like"/>
    <property type="match status" value="1"/>
</dbReference>
<reference evidence="4" key="1">
    <citation type="submission" date="2020-01" db="EMBL/GenBank/DDBJ databases">
        <title>Development of genomics and gene disruption for Polysphondylium violaceum indicates a role for the polyketide synthase stlB in stalk morphogenesis.</title>
        <authorList>
            <person name="Narita B."/>
            <person name="Kawabe Y."/>
            <person name="Kin K."/>
            <person name="Saito T."/>
            <person name="Gibbs R."/>
            <person name="Kuspa A."/>
            <person name="Muzny D."/>
            <person name="Queller D."/>
            <person name="Richards S."/>
            <person name="Strassman J."/>
            <person name="Sucgang R."/>
            <person name="Worley K."/>
            <person name="Schaap P."/>
        </authorList>
    </citation>
    <scope>NUCLEOTIDE SEQUENCE</scope>
    <source>
        <strain evidence="4">QSvi11</strain>
    </source>
</reference>
<evidence type="ECO:0000256" key="1">
    <source>
        <dbReference type="SAM" id="MobiDB-lite"/>
    </source>
</evidence>
<evidence type="ECO:0000259" key="3">
    <source>
        <dbReference type="PROSITE" id="PS00022"/>
    </source>
</evidence>
<feature type="compositionally biased region" description="Low complexity" evidence="1">
    <location>
        <begin position="1040"/>
        <end position="1061"/>
    </location>
</feature>
<dbReference type="PANTHER" id="PTHR48057:SF19">
    <property type="entry name" value="LEUCINE-RICH REPEAT-CONTAINING N-TERMINAL PLANT-TYPE DOMAIN-CONTAINING PROTEIN"/>
    <property type="match status" value="1"/>
</dbReference>
<dbReference type="AlphaFoldDB" id="A0A8J4PYW0"/>
<evidence type="ECO:0000313" key="5">
    <source>
        <dbReference type="Proteomes" id="UP000695562"/>
    </source>
</evidence>
<dbReference type="Pfam" id="PF13855">
    <property type="entry name" value="LRR_8"/>
    <property type="match status" value="1"/>
</dbReference>
<protein>
    <recommendedName>
        <fullName evidence="3">EGF-like domain-containing protein</fullName>
    </recommendedName>
</protein>
<evidence type="ECO:0000313" key="4">
    <source>
        <dbReference type="EMBL" id="KAF2075499.1"/>
    </source>
</evidence>
<gene>
    <name evidence="4" type="ORF">CYY_003191</name>
</gene>
<name>A0A8J4PYW0_9MYCE</name>
<dbReference type="InterPro" id="IPR032675">
    <property type="entry name" value="LRR_dom_sf"/>
</dbReference>
<dbReference type="PANTHER" id="PTHR48057">
    <property type="entry name" value="LEUCINE-RICH REPEAT SERINE/THREONINE-PROTEIN KINASE 1"/>
    <property type="match status" value="1"/>
</dbReference>
<dbReference type="EMBL" id="AJWJ01000097">
    <property type="protein sequence ID" value="KAF2075499.1"/>
    <property type="molecule type" value="Genomic_DNA"/>
</dbReference>
<dbReference type="Proteomes" id="UP000695562">
    <property type="component" value="Unassembled WGS sequence"/>
</dbReference>
<keyword evidence="5" id="KW-1185">Reference proteome</keyword>
<dbReference type="PROSITE" id="PS00022">
    <property type="entry name" value="EGF_1"/>
    <property type="match status" value="1"/>
</dbReference>